<dbReference type="InterPro" id="IPR017589">
    <property type="entry name" value="CRISPR-assoc_prot_Cas10d/Csc3"/>
</dbReference>
<dbReference type="EMBL" id="WVIC01000015">
    <property type="protein sequence ID" value="NCJ06628.1"/>
    <property type="molecule type" value="Genomic_DNA"/>
</dbReference>
<proteinExistence type="predicted"/>
<gene>
    <name evidence="2" type="primary">cas10d</name>
    <name evidence="2" type="ORF">GS597_08945</name>
</gene>
<evidence type="ECO:0000256" key="1">
    <source>
        <dbReference type="SAM" id="MobiDB-lite"/>
    </source>
</evidence>
<reference evidence="2" key="1">
    <citation type="submission" date="2019-12" db="EMBL/GenBank/DDBJ databases">
        <title>High-Quality draft genome sequences of three cyanobacteria isolated from the limestone walls of the Old Cathedral of Coimbra.</title>
        <authorList>
            <person name="Tiago I."/>
            <person name="Soares F."/>
            <person name="Portugal A."/>
        </authorList>
    </citation>
    <scope>NUCLEOTIDE SEQUENCE [LARGE SCALE GENOMIC DNA]</scope>
    <source>
        <strain evidence="2">C</strain>
    </source>
</reference>
<feature type="region of interest" description="Disordered" evidence="1">
    <location>
        <begin position="1"/>
        <end position="20"/>
    </location>
</feature>
<dbReference type="Proteomes" id="UP000607397">
    <property type="component" value="Unassembled WGS sequence"/>
</dbReference>
<organism evidence="2 3">
    <name type="scientific">Petrachloros mirabilis ULC683</name>
    <dbReference type="NCBI Taxonomy" id="2781853"/>
    <lineage>
        <taxon>Bacteria</taxon>
        <taxon>Bacillati</taxon>
        <taxon>Cyanobacteriota</taxon>
        <taxon>Cyanophyceae</taxon>
        <taxon>Synechococcales</taxon>
        <taxon>Petrachlorosaceae</taxon>
        <taxon>Petrachloros</taxon>
        <taxon>Petrachloros mirabilis</taxon>
    </lineage>
</organism>
<accession>A0A8K1ZYW1</accession>
<sequence length="1178" mass="134742">MERPNQSGKPQQLSLLDTQHEDTEFEELDDSWLEGDFGLDETSDRTVETAARELLTLKLLREAIQGQNPGDAVMQDFAEIVLPKLLKYTVGVTAKGGKFFAEYLDRVVNLKRIAEGKEPIRRDNAADQSLNTHLLNGLFPANLIERRLQRLDTTLRRQVKELERRLLISGFILHDFEKFNYDLIPDMPEAFRAIRRDPALDIRKRSIQEHRDIIKVLTKALELGHFICPEQPNDWEQYIDDLLFLAYNAQRRNDTNLNLSEDGLNPVLRDGLRPALGDRTLCCLSDLTCLADRLASVIKHPQDAENTSLNDIIHGLSDGQLRFTYHAITENRGVLTNVVNNALMDAHTSLNTLEQEHYTPLLYLPTGVIYLAQREAPAISPATLPDRVVTSIKDLCAGQLRLRQTGFGRDGKGMKYAEYYNLFFDDPGLMGVALDATLRILSPNKGSVGSKRSENLIALQQKGVLSADYDFSFGDDIRIDQLAEFGDLISRKIWGERVNQLEALIKKRTQERKIQKDLPELPSIDAAVWPDNIIHKVAEFWRLADYSLQIREIQRINETLKELKLKGNSGGVPYEWYFLAAKFLQQNPGLEDLRGTCSQVIAHITQLTQPVVAQYPVSDGWGDVRQWVSKVVMLPNQTKEPSASEQVDVFSKELAYYNAAKKPGRGRQMICSISHSPYSVSEQMESAVLFTPQVYTNKQHLGGSNAKRNISSIAGIEMMLRQILMNQTQAVGKRFEDGKYRYLYFYPTYYFTPETNSFLHRAYSNIAQTRFDTSIRNHFINKQLEADFSREKYQTVDAFLMEEDLAQRKQLPDDDPNFKRDRTFKLSYPEDKPLTFYFMALPPGRDSTDTESWVMPSWLAFAFPMILDVKTVVSESPIPPFTDGAEFEESVFLDSAPHAFRTLVGRDRFRLDFILEGWTEESGIKRPAPLNTLTAAYAIHMDVNAKQGKGGYDANWGRFTELAKDIETSPLYVFSYLAKWSRGQKAEAPSPQKIRLYAYHFYPCFDPYATYNFEQENWILTANSPLNHPKKLTDLYRQFYRANKRYNAKANAILKPIDIAADTILKAESSMFHDDALVTVVAAEVFKLMDRVHASTAEGRWVISDREQERQLVLAFAQYFVIDVFEKAFAGDRARLAGRQLNLIRDTCEFLYRLEQDKENQAISADKQAQQNTKEEDE</sequence>
<dbReference type="RefSeq" id="WP_161825105.1">
    <property type="nucleotide sequence ID" value="NZ_WVIC01000015.1"/>
</dbReference>
<feature type="compositionally biased region" description="Polar residues" evidence="1">
    <location>
        <begin position="1"/>
        <end position="17"/>
    </location>
</feature>
<dbReference type="NCBIfam" id="TIGR03174">
    <property type="entry name" value="cas_Csc3"/>
    <property type="match status" value="1"/>
</dbReference>
<name>A0A8K1ZYW1_9CYAN</name>
<comment type="caution">
    <text evidence="2">The sequence shown here is derived from an EMBL/GenBank/DDBJ whole genome shotgun (WGS) entry which is preliminary data.</text>
</comment>
<dbReference type="AlphaFoldDB" id="A0A8K1ZYW1"/>
<keyword evidence="3" id="KW-1185">Reference proteome</keyword>
<evidence type="ECO:0000313" key="2">
    <source>
        <dbReference type="EMBL" id="NCJ06628.1"/>
    </source>
</evidence>
<evidence type="ECO:0000313" key="3">
    <source>
        <dbReference type="Proteomes" id="UP000607397"/>
    </source>
</evidence>
<protein>
    <submittedName>
        <fullName evidence="2">Type I-D CRISPR-associated protein Cas10d/Csc3</fullName>
    </submittedName>
</protein>